<keyword evidence="1" id="KW-0472">Membrane</keyword>
<evidence type="ECO:0000313" key="2">
    <source>
        <dbReference type="EMBL" id="PSX45895.1"/>
    </source>
</evidence>
<keyword evidence="1" id="KW-1133">Transmembrane helix</keyword>
<dbReference type="AlphaFoldDB" id="A0AAX0YW94"/>
<proteinExistence type="predicted"/>
<feature type="transmembrane region" description="Helical" evidence="1">
    <location>
        <begin position="6"/>
        <end position="26"/>
    </location>
</feature>
<organism evidence="2 3">
    <name type="scientific">Photobacterium kishitanii</name>
    <dbReference type="NCBI Taxonomy" id="318456"/>
    <lineage>
        <taxon>Bacteria</taxon>
        <taxon>Pseudomonadati</taxon>
        <taxon>Pseudomonadota</taxon>
        <taxon>Gammaproteobacteria</taxon>
        <taxon>Vibrionales</taxon>
        <taxon>Vibrionaceae</taxon>
        <taxon>Photobacterium</taxon>
    </lineage>
</organism>
<dbReference type="Proteomes" id="UP000240728">
    <property type="component" value="Unassembled WGS sequence"/>
</dbReference>
<gene>
    <name evidence="2" type="ORF">C0W53_07735</name>
</gene>
<dbReference type="RefSeq" id="WP_045041082.1">
    <property type="nucleotide sequence ID" value="NZ_JZTB01000027.1"/>
</dbReference>
<keyword evidence="3" id="KW-1185">Reference proteome</keyword>
<keyword evidence="1" id="KW-0812">Transmembrane</keyword>
<name>A0AAX0YW94_9GAMM</name>
<sequence length="110" mass="12759">MFKINIFKMFFILGGLGWFLCIVLVYKLQDIDDIQYIAEQQHNNSLQIKDLLMNIVSGTHSKYTDNLSMGKDMLWPSQLSLAEKYCSSDIFIDEVTTLAECDEILKIRNK</sequence>
<dbReference type="EMBL" id="PYOZ01000003">
    <property type="protein sequence ID" value="PSX45895.1"/>
    <property type="molecule type" value="Genomic_DNA"/>
</dbReference>
<reference evidence="2 3" key="1">
    <citation type="submission" date="2018-01" db="EMBL/GenBank/DDBJ databases">
        <title>Whole genome sequencing of Histamine producing bacteria.</title>
        <authorList>
            <person name="Butler K."/>
        </authorList>
    </citation>
    <scope>NUCLEOTIDE SEQUENCE [LARGE SCALE GENOMIC DNA]</scope>
    <source>
        <strain evidence="2 3">A1-4</strain>
    </source>
</reference>
<evidence type="ECO:0000313" key="3">
    <source>
        <dbReference type="Proteomes" id="UP000240728"/>
    </source>
</evidence>
<accession>A0AAX0YW94</accession>
<comment type="caution">
    <text evidence="2">The sequence shown here is derived from an EMBL/GenBank/DDBJ whole genome shotgun (WGS) entry which is preliminary data.</text>
</comment>
<evidence type="ECO:0000256" key="1">
    <source>
        <dbReference type="SAM" id="Phobius"/>
    </source>
</evidence>
<protein>
    <submittedName>
        <fullName evidence="2">Uncharacterized protein</fullName>
    </submittedName>
</protein>